<evidence type="ECO:0000313" key="3">
    <source>
        <dbReference type="Proteomes" id="UP000481947"/>
    </source>
</evidence>
<keyword evidence="1" id="KW-0732">Signal</keyword>
<evidence type="ECO:0008006" key="4">
    <source>
        <dbReference type="Google" id="ProtNLM"/>
    </source>
</evidence>
<dbReference type="InterPro" id="IPR011990">
    <property type="entry name" value="TPR-like_helical_dom_sf"/>
</dbReference>
<dbReference type="EMBL" id="VYSB01000009">
    <property type="protein sequence ID" value="MYZ52436.1"/>
    <property type="molecule type" value="Genomic_DNA"/>
</dbReference>
<evidence type="ECO:0000256" key="1">
    <source>
        <dbReference type="SAM" id="SignalP"/>
    </source>
</evidence>
<dbReference type="Gene3D" id="1.25.40.10">
    <property type="entry name" value="Tetratricopeptide repeat domain"/>
    <property type="match status" value="1"/>
</dbReference>
<comment type="caution">
    <text evidence="2">The sequence shown here is derived from an EMBL/GenBank/DDBJ whole genome shotgun (WGS) entry which is preliminary data.</text>
</comment>
<dbReference type="SUPFAM" id="SSF48452">
    <property type="entry name" value="TPR-like"/>
    <property type="match status" value="1"/>
</dbReference>
<organism evidence="2 3">
    <name type="scientific">Malikia spinosa</name>
    <dbReference type="NCBI Taxonomy" id="86180"/>
    <lineage>
        <taxon>Bacteria</taxon>
        <taxon>Pseudomonadati</taxon>
        <taxon>Pseudomonadota</taxon>
        <taxon>Betaproteobacteria</taxon>
        <taxon>Burkholderiales</taxon>
        <taxon>Comamonadaceae</taxon>
        <taxon>Malikia</taxon>
    </lineage>
</organism>
<evidence type="ECO:0000313" key="2">
    <source>
        <dbReference type="EMBL" id="MYZ52436.1"/>
    </source>
</evidence>
<dbReference type="RefSeq" id="WP_161125279.1">
    <property type="nucleotide sequence ID" value="NZ_VYSB01000009.1"/>
</dbReference>
<proteinExistence type="predicted"/>
<accession>A0A7C9MVN4</accession>
<reference evidence="2 3" key="1">
    <citation type="submission" date="2019-09" db="EMBL/GenBank/DDBJ databases">
        <title>Identification of Malikia spinosa a prominent benzene-, toluene-, and ethylbenzene-degrading bacterium: enrichment, isolation and whole genome sequencing.</title>
        <authorList>
            <person name="Tancsics A."/>
            <person name="Revesz F."/>
            <person name="Kriszt B."/>
        </authorList>
    </citation>
    <scope>NUCLEOTIDE SEQUENCE [LARGE SCALE GENOMIC DNA]</scope>
    <source>
        <strain evidence="2 3">AB6</strain>
    </source>
</reference>
<gene>
    <name evidence="2" type="ORF">F5985_09895</name>
</gene>
<feature type="signal peptide" evidence="1">
    <location>
        <begin position="1"/>
        <end position="30"/>
    </location>
</feature>
<feature type="chain" id="PRO_5028858236" description="Tetratricopeptide repeat protein" evidence="1">
    <location>
        <begin position="31"/>
        <end position="164"/>
    </location>
</feature>
<sequence length="164" mass="17584">MMTISHFVKNTALILCCALALSACDLFANAENLKAETSAALAARNFSSAAQSAEQWTQKAPEQYEAYFALAQAKAQAGDKNAALVALEQAIKKGLKDDVQIESNTNLDPIKSMVAYQDLMKTSFLGRAAKKAEAQDNATVSITEEDGKQVLRAGDVVLQVPVMK</sequence>
<protein>
    <recommendedName>
        <fullName evidence="4">Tetratricopeptide repeat protein</fullName>
    </recommendedName>
</protein>
<dbReference type="AlphaFoldDB" id="A0A7C9MVN4"/>
<name>A0A7C9MVN4_9BURK</name>
<dbReference type="Proteomes" id="UP000481947">
    <property type="component" value="Unassembled WGS sequence"/>
</dbReference>